<sequence length="82" mass="9084">MAAESFLLEDLDSGLIKKRSGYFKMRVMYKVDSASVNAFPGQHQGDVVLFTDKNKAYSKIEEVVTSHLSVPSGKESVNDTLK</sequence>
<organism evidence="1 2">
    <name type="scientific">Echinicola rosea</name>
    <dbReference type="NCBI Taxonomy" id="1807691"/>
    <lineage>
        <taxon>Bacteria</taxon>
        <taxon>Pseudomonadati</taxon>
        <taxon>Bacteroidota</taxon>
        <taxon>Cytophagia</taxon>
        <taxon>Cytophagales</taxon>
        <taxon>Cyclobacteriaceae</taxon>
        <taxon>Echinicola</taxon>
    </lineage>
</organism>
<reference evidence="2" key="1">
    <citation type="journal article" date="2019" name="Int. J. Syst. Evol. Microbiol.">
        <title>The Global Catalogue of Microorganisms (GCM) 10K type strain sequencing project: providing services to taxonomists for standard genome sequencing and annotation.</title>
        <authorList>
            <consortium name="The Broad Institute Genomics Platform"/>
            <consortium name="The Broad Institute Genome Sequencing Center for Infectious Disease"/>
            <person name="Wu L."/>
            <person name="Ma J."/>
        </authorList>
    </citation>
    <scope>NUCLEOTIDE SEQUENCE [LARGE SCALE GENOMIC DNA]</scope>
    <source>
        <strain evidence="2">CGMCC 1.15407</strain>
    </source>
</reference>
<name>A0ABQ1VBS5_9BACT</name>
<keyword evidence="2" id="KW-1185">Reference proteome</keyword>
<evidence type="ECO:0000313" key="2">
    <source>
        <dbReference type="Proteomes" id="UP000647339"/>
    </source>
</evidence>
<proteinExistence type="predicted"/>
<accession>A0ABQ1VBS5</accession>
<comment type="caution">
    <text evidence="1">The sequence shown here is derived from an EMBL/GenBank/DDBJ whole genome shotgun (WGS) entry which is preliminary data.</text>
</comment>
<gene>
    <name evidence="1" type="ORF">GCM10011339_44020</name>
</gene>
<protein>
    <submittedName>
        <fullName evidence="1">Uncharacterized protein</fullName>
    </submittedName>
</protein>
<dbReference type="EMBL" id="BMIU01000035">
    <property type="protein sequence ID" value="GGF50670.1"/>
    <property type="molecule type" value="Genomic_DNA"/>
</dbReference>
<dbReference type="Proteomes" id="UP000647339">
    <property type="component" value="Unassembled WGS sequence"/>
</dbReference>
<evidence type="ECO:0000313" key="1">
    <source>
        <dbReference type="EMBL" id="GGF50670.1"/>
    </source>
</evidence>